<dbReference type="VEuPathDB" id="FungiDB:MMYC01_208942"/>
<dbReference type="EMBL" id="LCTW02000310">
    <property type="protein sequence ID" value="KXX74900.1"/>
    <property type="molecule type" value="Genomic_DNA"/>
</dbReference>
<organism evidence="1 2">
    <name type="scientific">Madurella mycetomatis</name>
    <dbReference type="NCBI Taxonomy" id="100816"/>
    <lineage>
        <taxon>Eukaryota</taxon>
        <taxon>Fungi</taxon>
        <taxon>Dikarya</taxon>
        <taxon>Ascomycota</taxon>
        <taxon>Pezizomycotina</taxon>
        <taxon>Sordariomycetes</taxon>
        <taxon>Sordariomycetidae</taxon>
        <taxon>Sordariales</taxon>
        <taxon>Sordariales incertae sedis</taxon>
        <taxon>Madurella</taxon>
    </lineage>
</organism>
<keyword evidence="2" id="KW-1185">Reference proteome</keyword>
<dbReference type="Proteomes" id="UP000078237">
    <property type="component" value="Unassembled WGS sequence"/>
</dbReference>
<dbReference type="AlphaFoldDB" id="A0A175VV50"/>
<protein>
    <submittedName>
        <fullName evidence="1">Matrilin-4</fullName>
    </submittedName>
</protein>
<gene>
    <name evidence="1" type="ORF">MMYC01_208942</name>
</gene>
<sequence length="136" mass="14204">MAIPIASVGANRDVAEAIRNLLLPEYDVTHTCLDIGTALSELPAICSGQLETEISSGLGTNVERPISERLPPRAIVFGGGVPDDQVVAVTGVVHATAPNVKTVRVTREDIASAGADGPNPEVITEVLRKKLSEISL</sequence>
<proteinExistence type="predicted"/>
<evidence type="ECO:0000313" key="2">
    <source>
        <dbReference type="Proteomes" id="UP000078237"/>
    </source>
</evidence>
<comment type="caution">
    <text evidence="1">The sequence shown here is derived from an EMBL/GenBank/DDBJ whole genome shotgun (WGS) entry which is preliminary data.</text>
</comment>
<dbReference type="OrthoDB" id="3649348at2759"/>
<evidence type="ECO:0000313" key="1">
    <source>
        <dbReference type="EMBL" id="KXX74900.1"/>
    </source>
</evidence>
<accession>A0A175VV50</accession>
<reference evidence="1 2" key="1">
    <citation type="journal article" date="2016" name="Genome Announc.">
        <title>Genome Sequence of Madurella mycetomatis mm55, Isolated from a Human Mycetoma Case in Sudan.</title>
        <authorList>
            <person name="Smit S."/>
            <person name="Derks M.F."/>
            <person name="Bervoets S."/>
            <person name="Fahal A."/>
            <person name="van Leeuwen W."/>
            <person name="van Belkum A."/>
            <person name="van de Sande W.W."/>
        </authorList>
    </citation>
    <scope>NUCLEOTIDE SEQUENCE [LARGE SCALE GENOMIC DNA]</scope>
    <source>
        <strain evidence="2">mm55</strain>
    </source>
</reference>
<name>A0A175VV50_9PEZI</name>